<evidence type="ECO:0000256" key="6">
    <source>
        <dbReference type="ARBA" id="ARBA00023015"/>
    </source>
</evidence>
<reference evidence="18 19" key="1">
    <citation type="submission" date="2025-04" db="UniProtKB">
        <authorList>
            <consortium name="RefSeq"/>
        </authorList>
    </citation>
    <scope>IDENTIFICATION</scope>
    <source>
        <tissue evidence="18 19">Whole organism</tissue>
    </source>
</reference>
<dbReference type="CTD" id="3065"/>
<evidence type="ECO:0000256" key="2">
    <source>
        <dbReference type="ARBA" id="ARBA00012111"/>
    </source>
</evidence>
<evidence type="ECO:0000256" key="9">
    <source>
        <dbReference type="ARBA" id="ARBA00048287"/>
    </source>
</evidence>
<evidence type="ECO:0000256" key="15">
    <source>
        <dbReference type="SAM" id="MobiDB-lite"/>
    </source>
</evidence>
<dbReference type="Pfam" id="PF00850">
    <property type="entry name" value="Hist_deacetyl"/>
    <property type="match status" value="1"/>
</dbReference>
<dbReference type="PRINTS" id="PR01270">
    <property type="entry name" value="HDASUPER"/>
</dbReference>
<evidence type="ECO:0000313" key="22">
    <source>
        <dbReference type="RefSeq" id="XP_052127624.1"/>
    </source>
</evidence>
<feature type="binding site" evidence="14">
    <location>
        <position position="176"/>
    </location>
    <ligand>
        <name>a divalent metal cation</name>
        <dbReference type="ChEBI" id="CHEBI:60240"/>
    </ligand>
</feature>
<evidence type="ECO:0000256" key="7">
    <source>
        <dbReference type="ARBA" id="ARBA00023163"/>
    </source>
</evidence>
<evidence type="ECO:0000256" key="3">
    <source>
        <dbReference type="ARBA" id="ARBA00022491"/>
    </source>
</evidence>
<evidence type="ECO:0000313" key="21">
    <source>
        <dbReference type="RefSeq" id="XP_052127623.1"/>
    </source>
</evidence>
<evidence type="ECO:0000256" key="8">
    <source>
        <dbReference type="ARBA" id="ARBA00023242"/>
    </source>
</evidence>
<keyword evidence="7 11" id="KW-0804">Transcription</keyword>
<dbReference type="GO" id="GO:0016581">
    <property type="term" value="C:NuRD complex"/>
    <property type="evidence" value="ECO:0007669"/>
    <property type="project" value="TreeGrafter"/>
</dbReference>
<dbReference type="InterPro" id="IPR003084">
    <property type="entry name" value="HDAC_I/II"/>
</dbReference>
<dbReference type="AlphaFoldDB" id="A0A6J1RZI2"/>
<organism evidence="17 18">
    <name type="scientific">Frankliniella occidentalis</name>
    <name type="common">Western flower thrips</name>
    <name type="synonym">Euthrips occidentalis</name>
    <dbReference type="NCBI Taxonomy" id="133901"/>
    <lineage>
        <taxon>Eukaryota</taxon>
        <taxon>Metazoa</taxon>
        <taxon>Ecdysozoa</taxon>
        <taxon>Arthropoda</taxon>
        <taxon>Hexapoda</taxon>
        <taxon>Insecta</taxon>
        <taxon>Pterygota</taxon>
        <taxon>Neoptera</taxon>
        <taxon>Paraneoptera</taxon>
        <taxon>Thysanoptera</taxon>
        <taxon>Terebrantia</taxon>
        <taxon>Thripoidea</taxon>
        <taxon>Thripidae</taxon>
        <taxon>Frankliniella</taxon>
    </lineage>
</organism>
<dbReference type="RefSeq" id="XP_052127622.1">
    <property type="nucleotide sequence ID" value="XM_052271662.1"/>
</dbReference>
<feature type="binding site" evidence="14">
    <location>
        <position position="174"/>
    </location>
    <ligand>
        <name>a divalent metal cation</name>
        <dbReference type="ChEBI" id="CHEBI:60240"/>
    </ligand>
</feature>
<keyword evidence="17" id="KW-1185">Reference proteome</keyword>
<evidence type="ECO:0000259" key="16">
    <source>
        <dbReference type="Pfam" id="PF00850"/>
    </source>
</evidence>
<dbReference type="RefSeq" id="XP_052127623.1">
    <property type="nucleotide sequence ID" value="XM_052271663.1"/>
</dbReference>
<dbReference type="EC" id="3.5.1.98" evidence="2 11"/>
<dbReference type="PANTHER" id="PTHR10625">
    <property type="entry name" value="HISTONE DEACETYLASE HDAC1-RELATED"/>
    <property type="match status" value="1"/>
</dbReference>
<feature type="binding site" evidence="13">
    <location>
        <position position="301"/>
    </location>
    <ligand>
        <name>substrate</name>
    </ligand>
</feature>
<feature type="binding site" evidence="13">
    <location>
        <position position="97"/>
    </location>
    <ligand>
        <name>substrate</name>
    </ligand>
</feature>
<evidence type="ECO:0000313" key="17">
    <source>
        <dbReference type="Proteomes" id="UP000504606"/>
    </source>
</evidence>
<keyword evidence="5 11" id="KW-0156">Chromatin regulator</keyword>
<dbReference type="KEGG" id="foc:113203698"/>
<name>A0A6J1RZI2_FRAOC</name>
<evidence type="ECO:0000313" key="19">
    <source>
        <dbReference type="RefSeq" id="XP_052127621.1"/>
    </source>
</evidence>
<dbReference type="GO" id="GO:0141221">
    <property type="term" value="F:histone deacetylase activity, hydrolytic mechanism"/>
    <property type="evidence" value="ECO:0007669"/>
    <property type="project" value="UniProtKB-EC"/>
</dbReference>
<feature type="binding site" evidence="13">
    <location>
        <position position="147"/>
    </location>
    <ligand>
        <name>substrate</name>
    </ligand>
</feature>
<dbReference type="InterPro" id="IPR023801">
    <property type="entry name" value="His_deacetylse_dom"/>
</dbReference>
<evidence type="ECO:0000256" key="10">
    <source>
        <dbReference type="ARBA" id="ARBA00061569"/>
    </source>
</evidence>
<keyword evidence="14" id="KW-0479">Metal-binding</keyword>
<dbReference type="RefSeq" id="XP_052127621.1">
    <property type="nucleotide sequence ID" value="XM_052271661.1"/>
</dbReference>
<evidence type="ECO:0000256" key="13">
    <source>
        <dbReference type="PIRSR" id="PIRSR037913-2"/>
    </source>
</evidence>
<keyword evidence="4 11" id="KW-0378">Hydrolase</keyword>
<dbReference type="GO" id="GO:0140297">
    <property type="term" value="F:DNA-binding transcription factor binding"/>
    <property type="evidence" value="ECO:0007669"/>
    <property type="project" value="UniProtKB-ARBA"/>
</dbReference>
<dbReference type="InterPro" id="IPR037138">
    <property type="entry name" value="His_deacetylse_dom_sf"/>
</dbReference>
<evidence type="ECO:0000256" key="4">
    <source>
        <dbReference type="ARBA" id="ARBA00022801"/>
    </source>
</evidence>
<dbReference type="GO" id="GO:0005737">
    <property type="term" value="C:cytoplasm"/>
    <property type="evidence" value="ECO:0007669"/>
    <property type="project" value="UniProtKB-ARBA"/>
</dbReference>
<evidence type="ECO:0000256" key="14">
    <source>
        <dbReference type="PIRSR" id="PIRSR037913-3"/>
    </source>
</evidence>
<evidence type="ECO:0000256" key="12">
    <source>
        <dbReference type="PIRSR" id="PIRSR037913-1"/>
    </source>
</evidence>
<dbReference type="RefSeq" id="XP_026274324.1">
    <property type="nucleotide sequence ID" value="XM_026418539.2"/>
</dbReference>
<dbReference type="InterPro" id="IPR023696">
    <property type="entry name" value="Ureohydrolase_dom_sf"/>
</dbReference>
<dbReference type="Gene3D" id="3.40.800.20">
    <property type="entry name" value="Histone deacetylase domain"/>
    <property type="match status" value="1"/>
</dbReference>
<comment type="catalytic activity">
    <reaction evidence="9 11">
        <text>N(6)-acetyl-L-lysyl-[histone] + H2O = L-lysyl-[histone] + acetate</text>
        <dbReference type="Rhea" id="RHEA:58196"/>
        <dbReference type="Rhea" id="RHEA-COMP:9845"/>
        <dbReference type="Rhea" id="RHEA-COMP:11338"/>
        <dbReference type="ChEBI" id="CHEBI:15377"/>
        <dbReference type="ChEBI" id="CHEBI:29969"/>
        <dbReference type="ChEBI" id="CHEBI:30089"/>
        <dbReference type="ChEBI" id="CHEBI:61930"/>
        <dbReference type="EC" id="3.5.1.98"/>
    </reaction>
</comment>
<dbReference type="GO" id="GO:0046872">
    <property type="term" value="F:metal ion binding"/>
    <property type="evidence" value="ECO:0007669"/>
    <property type="project" value="UniProtKB-KW"/>
</dbReference>
<keyword evidence="8 11" id="KW-0539">Nucleus</keyword>
<evidence type="ECO:0000256" key="1">
    <source>
        <dbReference type="ARBA" id="ARBA00004123"/>
    </source>
</evidence>
<feature type="domain" description="Histone deacetylase" evidence="16">
    <location>
        <begin position="26"/>
        <end position="315"/>
    </location>
</feature>
<dbReference type="GO" id="GO:0031507">
    <property type="term" value="P:heterochromatin formation"/>
    <property type="evidence" value="ECO:0007669"/>
    <property type="project" value="TreeGrafter"/>
</dbReference>
<evidence type="ECO:0000313" key="20">
    <source>
        <dbReference type="RefSeq" id="XP_052127622.1"/>
    </source>
</evidence>
<gene>
    <name evidence="18 19 20 21 22" type="primary">LOC113203698</name>
</gene>
<evidence type="ECO:0000313" key="18">
    <source>
        <dbReference type="RefSeq" id="XP_026274324.1"/>
    </source>
</evidence>
<protein>
    <recommendedName>
        <fullName evidence="2 11">Histone deacetylase</fullName>
        <ecNumber evidence="2 11">3.5.1.98</ecNumber>
    </recommendedName>
</protein>
<accession>A0A6J1RZI2</accession>
<proteinExistence type="inferred from homology"/>
<dbReference type="RefSeq" id="XP_052127624.1">
    <property type="nucleotide sequence ID" value="XM_052271664.1"/>
</dbReference>
<comment type="subcellular location">
    <subcellularLocation>
        <location evidence="1 11">Nucleus</location>
    </subcellularLocation>
</comment>
<dbReference type="FunFam" id="3.40.800.20:FF:000003">
    <property type="entry name" value="Histone deacetylase"/>
    <property type="match status" value="1"/>
</dbReference>
<dbReference type="PRINTS" id="PR01271">
    <property type="entry name" value="HISDACETLASE"/>
</dbReference>
<feature type="active site" description="Proton acceptor" evidence="12">
    <location>
        <position position="139"/>
    </location>
</feature>
<feature type="compositionally biased region" description="Basic and acidic residues" evidence="15">
    <location>
        <begin position="396"/>
        <end position="414"/>
    </location>
</feature>
<dbReference type="InterPro" id="IPR000286">
    <property type="entry name" value="HDACs"/>
</dbReference>
<evidence type="ECO:0000256" key="11">
    <source>
        <dbReference type="PIRNR" id="PIRNR037913"/>
    </source>
</evidence>
<dbReference type="SUPFAM" id="SSF52768">
    <property type="entry name" value="Arginase/deacetylase"/>
    <property type="match status" value="1"/>
</dbReference>
<evidence type="ECO:0000256" key="5">
    <source>
        <dbReference type="ARBA" id="ARBA00022853"/>
    </source>
</evidence>
<feature type="compositionally biased region" description="Basic and acidic residues" evidence="15">
    <location>
        <begin position="426"/>
        <end position="435"/>
    </location>
</feature>
<dbReference type="GeneID" id="113203698"/>
<feature type="region of interest" description="Disordered" evidence="15">
    <location>
        <begin position="376"/>
        <end position="490"/>
    </location>
</feature>
<comment type="similarity">
    <text evidence="10 11">Belongs to the histone deacetylase family. HD Type 1 subfamily.</text>
</comment>
<feature type="binding site" evidence="14">
    <location>
        <position position="262"/>
    </location>
    <ligand>
        <name>a divalent metal cation</name>
        <dbReference type="ChEBI" id="CHEBI:60240"/>
    </ligand>
</feature>
<sequence length="490" mass="55445">MQAHSKKRVCYYYDSDIGNYYYGQGHPMKPHRIRMTHNLLLNYGLYRKMEIYRPHKATAEEMTKFHSDEYVRFLRSIRPDNMSDYNKQMQRFNVGEDCPVFDGLYEFCQLSAGGSVAAAVKLNKQASEICINWGGGLHHAKKSEASGFCYVNDIVLGILELLKYHQRVLYIDIDVHHGDGVEEAFYTTDRVMTVSFHKYGEYFPGTGDLRDIGAGKGKYYAVNIPLRDGMDDESYESIFVPIISKVMETFQPSAVVLQCGADSLTGDRLGCFNLTVRGHGKCVEFVKKYGMPFLMVGGGGYTIRNVSRCWTYETSVALGTEIANELPYNDYFEYFGPDFKLHISPSNMANQNTPEYLEKIKTRLFENLRMLPHAPGVQVQAIPEDAVREESDDDDKANPDERLTQAALDKRIVPDNEFSDSEDEGEGGRRNDRSFKGRKRPRLDTKTPADANEEKLKSEGDGAKPEGKTEEKDEKVASSDDAKKDAAPNP</sequence>
<dbReference type="PIRSF" id="PIRSF037913">
    <property type="entry name" value="His_deacetylse_1"/>
    <property type="match status" value="1"/>
</dbReference>
<dbReference type="PANTHER" id="PTHR10625:SF10">
    <property type="entry name" value="HISTONE DEACETYLASE HDAC1"/>
    <property type="match status" value="1"/>
</dbReference>
<dbReference type="OrthoDB" id="1918432at2759"/>
<keyword evidence="6 11" id="KW-0805">Transcription regulation</keyword>
<dbReference type="Proteomes" id="UP000504606">
    <property type="component" value="Unplaced"/>
</dbReference>
<keyword evidence="3" id="KW-0678">Repressor</keyword>
<feature type="compositionally biased region" description="Basic and acidic residues" evidence="15">
    <location>
        <begin position="442"/>
        <end position="490"/>
    </location>
</feature>